<dbReference type="EMBL" id="MTYI01000279">
    <property type="protein sequence ID" value="PNP45947.1"/>
    <property type="molecule type" value="Genomic_DNA"/>
</dbReference>
<keyword evidence="1" id="KW-0539">Nucleus</keyword>
<dbReference type="SMART" id="SM00906">
    <property type="entry name" value="Fungal_trans"/>
    <property type="match status" value="1"/>
</dbReference>
<dbReference type="OrthoDB" id="2123952at2759"/>
<accession>A0A2K0TKA9</accession>
<dbReference type="GO" id="GO:0003677">
    <property type="term" value="F:DNA binding"/>
    <property type="evidence" value="ECO:0007669"/>
    <property type="project" value="InterPro"/>
</dbReference>
<proteinExistence type="predicted"/>
<comment type="caution">
    <text evidence="3">The sequence shown here is derived from an EMBL/GenBank/DDBJ whole genome shotgun (WGS) entry which is preliminary data.</text>
</comment>
<dbReference type="GO" id="GO:0003700">
    <property type="term" value="F:DNA-binding transcription factor activity"/>
    <property type="evidence" value="ECO:0007669"/>
    <property type="project" value="InterPro"/>
</dbReference>
<dbReference type="Pfam" id="PF04082">
    <property type="entry name" value="Fungal_trans"/>
    <property type="match status" value="1"/>
</dbReference>
<dbReference type="AlphaFoldDB" id="A0A2K0TKA9"/>
<dbReference type="InterPro" id="IPR007219">
    <property type="entry name" value="XnlR_reg_dom"/>
</dbReference>
<dbReference type="InterPro" id="IPR050987">
    <property type="entry name" value="AtrR-like"/>
</dbReference>
<gene>
    <name evidence="3" type="ORF">THARTR1_10873</name>
</gene>
<sequence>MASQDGTRRIESIESRLALMEQRIEQIIGATAATAAQLHETPPLATTALSAFPVPNQLPDQPLLHFDCDFNGISSQLSSVTHPIDLAVSETPNFNMKRTNSYPHLLSFEEIQPIVENYFTHINSLMPLFSQTTFLRKLHDYYASECQNPRKTWAAINIVLALGTCLPTSPSADLDLQNEDSQVAKYVSNVQSVLSELVTRDVDLLSLQIILGLVIIFNSLKDSSPAVVLIGTAIRLAHRLRLHSRDHQHNSRPDETLQRSRVFWIAYLFDKDICIRHHTPSVQADDDIDLDLPIDIPADGAGNIYAKDGRFLINFFRLRLRLAHVQGQVYDQLFSTRASKITPQERQRRVALLHNQLERWRLTVPSELQADVVTEHANRTTVFWLCMTHFSYLGCLVMIHGMWSHDAEWRKRLKPSSFGSDDIGRPRSLPPLPGGWKYCVQMSRHCMVLVCRAPLSDCSIWTNGCAYFSALIIILANLLENPTHTAVDDDLQLTNYAVGIFDRMSDASSIVQMKRLNVVAAELDRRARLIVKHVRRFIAVNGSPPLERHYHREIDQGSLTGLQWDWGDDGVEAWPNMDVSLVSI</sequence>
<feature type="domain" description="Xylanolytic transcriptional activator regulatory" evidence="2">
    <location>
        <begin position="226"/>
        <end position="299"/>
    </location>
</feature>
<dbReference type="PANTHER" id="PTHR46910:SF25">
    <property type="entry name" value="ABC-TRANSPORTER-REGULATING TRANSCRIPTION FACTOR"/>
    <property type="match status" value="1"/>
</dbReference>
<evidence type="ECO:0000259" key="2">
    <source>
        <dbReference type="SMART" id="SM00906"/>
    </source>
</evidence>
<dbReference type="Proteomes" id="UP000236290">
    <property type="component" value="Unassembled WGS sequence"/>
</dbReference>
<organism evidence="3 4">
    <name type="scientific">Trichoderma harzianum</name>
    <name type="common">Hypocrea lixii</name>
    <dbReference type="NCBI Taxonomy" id="5544"/>
    <lineage>
        <taxon>Eukaryota</taxon>
        <taxon>Fungi</taxon>
        <taxon>Dikarya</taxon>
        <taxon>Ascomycota</taxon>
        <taxon>Pezizomycotina</taxon>
        <taxon>Sordariomycetes</taxon>
        <taxon>Hypocreomycetidae</taxon>
        <taxon>Hypocreales</taxon>
        <taxon>Hypocreaceae</taxon>
        <taxon>Trichoderma</taxon>
    </lineage>
</organism>
<dbReference type="PANTHER" id="PTHR46910">
    <property type="entry name" value="TRANSCRIPTION FACTOR PDR1"/>
    <property type="match status" value="1"/>
</dbReference>
<evidence type="ECO:0000313" key="4">
    <source>
        <dbReference type="Proteomes" id="UP000236290"/>
    </source>
</evidence>
<evidence type="ECO:0000313" key="3">
    <source>
        <dbReference type="EMBL" id="PNP45947.1"/>
    </source>
</evidence>
<name>A0A2K0TKA9_TRIHA</name>
<reference evidence="3 4" key="1">
    <citation type="submission" date="2017-02" db="EMBL/GenBank/DDBJ databases">
        <title>Genomes of Trichoderma spp. with biocontrol activity.</title>
        <authorList>
            <person name="Gardiner D."/>
            <person name="Kazan K."/>
            <person name="Vos C."/>
            <person name="Harvey P."/>
        </authorList>
    </citation>
    <scope>NUCLEOTIDE SEQUENCE [LARGE SCALE GENOMIC DNA]</scope>
    <source>
        <strain evidence="3 4">Tr1</strain>
    </source>
</reference>
<protein>
    <recommendedName>
        <fullName evidence="2">Xylanolytic transcriptional activator regulatory domain-containing protein</fullName>
    </recommendedName>
</protein>
<dbReference type="CDD" id="cd12148">
    <property type="entry name" value="fungal_TF_MHR"/>
    <property type="match status" value="1"/>
</dbReference>
<evidence type="ECO:0000256" key="1">
    <source>
        <dbReference type="ARBA" id="ARBA00023242"/>
    </source>
</evidence>
<dbReference type="GO" id="GO:0006351">
    <property type="term" value="P:DNA-templated transcription"/>
    <property type="evidence" value="ECO:0007669"/>
    <property type="project" value="InterPro"/>
</dbReference>
<dbReference type="GO" id="GO:0008270">
    <property type="term" value="F:zinc ion binding"/>
    <property type="evidence" value="ECO:0007669"/>
    <property type="project" value="InterPro"/>
</dbReference>